<dbReference type="PANTHER" id="PTHR23511">
    <property type="entry name" value="SYNAPTIC VESICLE GLYCOPROTEIN 2"/>
    <property type="match status" value="1"/>
</dbReference>
<dbReference type="PROSITE" id="PS50850">
    <property type="entry name" value="MFS"/>
    <property type="match status" value="1"/>
</dbReference>
<organism evidence="10 11">
    <name type="scientific">Escherichia coli</name>
    <dbReference type="NCBI Taxonomy" id="562"/>
    <lineage>
        <taxon>Bacteria</taxon>
        <taxon>Pseudomonadati</taxon>
        <taxon>Pseudomonadota</taxon>
        <taxon>Gammaproteobacteria</taxon>
        <taxon>Enterobacterales</taxon>
        <taxon>Enterobacteriaceae</taxon>
        <taxon>Escherichia</taxon>
    </lineage>
</organism>
<dbReference type="GO" id="GO:0005886">
    <property type="term" value="C:plasma membrane"/>
    <property type="evidence" value="ECO:0007669"/>
    <property type="project" value="TreeGrafter"/>
</dbReference>
<dbReference type="PANTHER" id="PTHR23511:SF14">
    <property type="entry name" value="METABOLITE TRANSPORT PROTEIN YAAU-RELATED"/>
    <property type="match status" value="1"/>
</dbReference>
<keyword evidence="5 8" id="KW-0812">Transmembrane</keyword>
<evidence type="ECO:0000256" key="4">
    <source>
        <dbReference type="ARBA" id="ARBA00022475"/>
    </source>
</evidence>
<feature type="transmembrane region" description="Helical" evidence="8">
    <location>
        <begin position="88"/>
        <end position="109"/>
    </location>
</feature>
<protein>
    <submittedName>
        <fullName evidence="10">Major facilitator superfamily protein</fullName>
    </submittedName>
</protein>
<evidence type="ECO:0000256" key="8">
    <source>
        <dbReference type="SAM" id="Phobius"/>
    </source>
</evidence>
<feature type="domain" description="Major facilitator superfamily (MFS) profile" evidence="9">
    <location>
        <begin position="1"/>
        <end position="153"/>
    </location>
</feature>
<dbReference type="Gene3D" id="1.20.1250.20">
    <property type="entry name" value="MFS general substrate transporter like domains"/>
    <property type="match status" value="1"/>
</dbReference>
<dbReference type="InterPro" id="IPR036259">
    <property type="entry name" value="MFS_trans_sf"/>
</dbReference>
<dbReference type="GO" id="GO:0022857">
    <property type="term" value="F:transmembrane transporter activity"/>
    <property type="evidence" value="ECO:0007669"/>
    <property type="project" value="InterPro"/>
</dbReference>
<feature type="transmembrane region" description="Helical" evidence="8">
    <location>
        <begin position="6"/>
        <end position="36"/>
    </location>
</feature>
<evidence type="ECO:0000256" key="2">
    <source>
        <dbReference type="ARBA" id="ARBA00010992"/>
    </source>
</evidence>
<dbReference type="Pfam" id="PF00083">
    <property type="entry name" value="Sugar_tr"/>
    <property type="match status" value="1"/>
</dbReference>
<gene>
    <name evidence="10" type="primary">ygcS_3</name>
    <name evidence="10" type="ORF">NCTC9077_05274</name>
</gene>
<feature type="transmembrane region" description="Helical" evidence="8">
    <location>
        <begin position="57"/>
        <end position="82"/>
    </location>
</feature>
<name>A0A376VQH4_ECOLX</name>
<evidence type="ECO:0000256" key="7">
    <source>
        <dbReference type="ARBA" id="ARBA00023136"/>
    </source>
</evidence>
<dbReference type="Proteomes" id="UP000254495">
    <property type="component" value="Unassembled WGS sequence"/>
</dbReference>
<dbReference type="EMBL" id="UGCU01000001">
    <property type="protein sequence ID" value="STJ13477.1"/>
    <property type="molecule type" value="Genomic_DNA"/>
</dbReference>
<sequence length="153" mass="17235">MFLIDIIAIGVISVATMFVSSPVELLVMRVLIGIVIGADYPIATSMITEFSSTRQRAFSISFIAAMWYVGATCADLVGYWLYDVEGGWRWMLGSAAIPCLLILIGRFELPESPRWLLRKGRVKECEEMMIKLFGEPVAFDEEQPQQTRFSRSV</sequence>
<keyword evidence="4" id="KW-1003">Cell membrane</keyword>
<dbReference type="AlphaFoldDB" id="A0A376VQH4"/>
<comment type="subcellular location">
    <subcellularLocation>
        <location evidence="1">Membrane</location>
        <topology evidence="1">Multi-pass membrane protein</topology>
    </subcellularLocation>
</comment>
<dbReference type="InterPro" id="IPR005828">
    <property type="entry name" value="MFS_sugar_transport-like"/>
</dbReference>
<dbReference type="SUPFAM" id="SSF103473">
    <property type="entry name" value="MFS general substrate transporter"/>
    <property type="match status" value="1"/>
</dbReference>
<evidence type="ECO:0000313" key="11">
    <source>
        <dbReference type="Proteomes" id="UP000254495"/>
    </source>
</evidence>
<proteinExistence type="inferred from homology"/>
<evidence type="ECO:0000256" key="5">
    <source>
        <dbReference type="ARBA" id="ARBA00022692"/>
    </source>
</evidence>
<keyword evidence="6 8" id="KW-1133">Transmembrane helix</keyword>
<evidence type="ECO:0000259" key="9">
    <source>
        <dbReference type="PROSITE" id="PS50850"/>
    </source>
</evidence>
<evidence type="ECO:0000256" key="6">
    <source>
        <dbReference type="ARBA" id="ARBA00022989"/>
    </source>
</evidence>
<evidence type="ECO:0000256" key="1">
    <source>
        <dbReference type="ARBA" id="ARBA00004141"/>
    </source>
</evidence>
<reference evidence="10 11" key="1">
    <citation type="submission" date="2018-06" db="EMBL/GenBank/DDBJ databases">
        <authorList>
            <consortium name="Pathogen Informatics"/>
            <person name="Doyle S."/>
        </authorList>
    </citation>
    <scope>NUCLEOTIDE SEQUENCE [LARGE SCALE GENOMIC DNA]</scope>
    <source>
        <strain evidence="10 11">NCTC9077</strain>
    </source>
</reference>
<evidence type="ECO:0000313" key="10">
    <source>
        <dbReference type="EMBL" id="STJ13477.1"/>
    </source>
</evidence>
<dbReference type="InterPro" id="IPR020846">
    <property type="entry name" value="MFS_dom"/>
</dbReference>
<accession>A0A376VQH4</accession>
<comment type="similarity">
    <text evidence="2">Belongs to the major facilitator superfamily. Sugar transporter (TC 2.A.1.1) family.</text>
</comment>
<evidence type="ECO:0000256" key="3">
    <source>
        <dbReference type="ARBA" id="ARBA00022448"/>
    </source>
</evidence>
<keyword evidence="7 8" id="KW-0472">Membrane</keyword>
<keyword evidence="3" id="KW-0813">Transport</keyword>